<dbReference type="InterPro" id="IPR013424">
    <property type="entry name" value="Ice-binding_C"/>
</dbReference>
<organism evidence="3 4">
    <name type="scientific">Roseateles oligotrophus</name>
    <dbReference type="NCBI Taxonomy" id="1769250"/>
    <lineage>
        <taxon>Bacteria</taxon>
        <taxon>Pseudomonadati</taxon>
        <taxon>Pseudomonadota</taxon>
        <taxon>Betaproteobacteria</taxon>
        <taxon>Burkholderiales</taxon>
        <taxon>Sphaerotilaceae</taxon>
        <taxon>Roseateles</taxon>
    </lineage>
</organism>
<accession>A0A840LCY7</accession>
<dbReference type="Proteomes" id="UP000562027">
    <property type="component" value="Unassembled WGS sequence"/>
</dbReference>
<protein>
    <recommendedName>
        <fullName evidence="2">Ice-binding protein C-terminal domain-containing protein</fullName>
    </recommendedName>
</protein>
<keyword evidence="4" id="KW-1185">Reference proteome</keyword>
<keyword evidence="1" id="KW-0732">Signal</keyword>
<reference evidence="3 4" key="1">
    <citation type="submission" date="2020-08" db="EMBL/GenBank/DDBJ databases">
        <title>Functional genomics of gut bacteria from endangered species of beetles.</title>
        <authorList>
            <person name="Carlos-Shanley C."/>
        </authorList>
    </citation>
    <scope>NUCLEOTIDE SEQUENCE [LARGE SCALE GENOMIC DNA]</scope>
    <source>
        <strain evidence="3 4">S00239</strain>
    </source>
</reference>
<gene>
    <name evidence="3" type="ORF">HNP55_004584</name>
</gene>
<name>A0A840LCY7_9BURK</name>
<dbReference type="AlphaFoldDB" id="A0A840LCY7"/>
<evidence type="ECO:0000313" key="4">
    <source>
        <dbReference type="Proteomes" id="UP000562027"/>
    </source>
</evidence>
<comment type="caution">
    <text evidence="3">The sequence shown here is derived from an EMBL/GenBank/DDBJ whole genome shotgun (WGS) entry which is preliminary data.</text>
</comment>
<dbReference type="NCBIfam" id="TIGR02595">
    <property type="entry name" value="PEP_CTERM"/>
    <property type="match status" value="1"/>
</dbReference>
<feature type="chain" id="PRO_5032687867" description="Ice-binding protein C-terminal domain-containing protein" evidence="1">
    <location>
        <begin position="24"/>
        <end position="275"/>
    </location>
</feature>
<dbReference type="EMBL" id="JACHLP010000013">
    <property type="protein sequence ID" value="MBB4846030.1"/>
    <property type="molecule type" value="Genomic_DNA"/>
</dbReference>
<evidence type="ECO:0000313" key="3">
    <source>
        <dbReference type="EMBL" id="MBB4846030.1"/>
    </source>
</evidence>
<dbReference type="Pfam" id="PF07589">
    <property type="entry name" value="PEP-CTERM"/>
    <property type="match status" value="1"/>
</dbReference>
<evidence type="ECO:0000259" key="2">
    <source>
        <dbReference type="Pfam" id="PF07589"/>
    </source>
</evidence>
<evidence type="ECO:0000256" key="1">
    <source>
        <dbReference type="SAM" id="SignalP"/>
    </source>
</evidence>
<proteinExistence type="predicted"/>
<sequence>MKKQTLLLAAALSALALAAPAHAAVSVNSSSFVYSQSFDSLAKTTSTSSVAWANDSTLAGWSLFNKDKAAITSYLADAGGSNTGGFRSFGVGGNSDRALGGVGSGGSYFGSPANGAVAGWIALSLSNTSGSALAGFKLGFDGEQWRNGGNTPGVAQSMVLEYGFGATFAGVTSWTAPGANFDWSSPVFASTTAAAVNGNTTGLVANRGAQINTSWAAGDTLWIRWTERNDLGNDHGLAIDNVNFSAVAAVPEPQTYALLLAGLGAIGFVARRRKA</sequence>
<feature type="domain" description="Ice-binding protein C-terminal" evidence="2">
    <location>
        <begin position="249"/>
        <end position="273"/>
    </location>
</feature>
<feature type="signal peptide" evidence="1">
    <location>
        <begin position="1"/>
        <end position="23"/>
    </location>
</feature>